<accession>A0A3N0V2V4</accession>
<name>A0A3N0V2V4_9PROT</name>
<sequence>MANVFIDNNPTPERLAELGVSKWPTWTKEVSVFPFEFNARETAYILEGECTLTPTDGSAAINFKAGDLLVFPAGLEVTWEVKKTLKKHYKHG</sequence>
<dbReference type="InterPro" id="IPR011051">
    <property type="entry name" value="RmlC_Cupin_sf"/>
</dbReference>
<dbReference type="InterPro" id="IPR008579">
    <property type="entry name" value="UGlyAH_Cupin_dom"/>
</dbReference>
<dbReference type="AlphaFoldDB" id="A0A3N0V2V4"/>
<dbReference type="Pfam" id="PF05899">
    <property type="entry name" value="Cupin_3"/>
    <property type="match status" value="1"/>
</dbReference>
<dbReference type="SUPFAM" id="SSF51182">
    <property type="entry name" value="RmlC-like cupins"/>
    <property type="match status" value="1"/>
</dbReference>
<feature type="domain" description="(S)-ureidoglycine aminohydrolase cupin" evidence="1">
    <location>
        <begin position="16"/>
        <end position="89"/>
    </location>
</feature>
<dbReference type="EMBL" id="RJVP01000002">
    <property type="protein sequence ID" value="ROH86871.1"/>
    <property type="molecule type" value="Genomic_DNA"/>
</dbReference>
<protein>
    <submittedName>
        <fullName evidence="2">DUF861 domain-containing protein</fullName>
    </submittedName>
</protein>
<proteinExistence type="predicted"/>
<dbReference type="Gene3D" id="2.60.120.10">
    <property type="entry name" value="Jelly Rolls"/>
    <property type="match status" value="1"/>
</dbReference>
<dbReference type="Proteomes" id="UP000275137">
    <property type="component" value="Unassembled WGS sequence"/>
</dbReference>
<dbReference type="CDD" id="cd02227">
    <property type="entry name" value="cupin_TM1112-like"/>
    <property type="match status" value="1"/>
</dbReference>
<evidence type="ECO:0000313" key="2">
    <source>
        <dbReference type="EMBL" id="ROH86871.1"/>
    </source>
</evidence>
<dbReference type="PANTHER" id="PTHR33271:SF22">
    <property type="entry name" value="OS04G0445200 PROTEIN"/>
    <property type="match status" value="1"/>
</dbReference>
<dbReference type="PANTHER" id="PTHR33271">
    <property type="entry name" value="OS04G0445200 PROTEIN"/>
    <property type="match status" value="1"/>
</dbReference>
<evidence type="ECO:0000313" key="3">
    <source>
        <dbReference type="Proteomes" id="UP000275137"/>
    </source>
</evidence>
<evidence type="ECO:0000259" key="1">
    <source>
        <dbReference type="Pfam" id="PF05899"/>
    </source>
</evidence>
<gene>
    <name evidence="2" type="ORF">ED236_03965</name>
</gene>
<organism evidence="2 3">
    <name type="scientific">Pseudomethylobacillus aquaticus</name>
    <dbReference type="NCBI Taxonomy" id="2676064"/>
    <lineage>
        <taxon>Bacteria</taxon>
        <taxon>Pseudomonadati</taxon>
        <taxon>Pseudomonadota</taxon>
        <taxon>Betaproteobacteria</taxon>
        <taxon>Nitrosomonadales</taxon>
        <taxon>Methylophilaceae</taxon>
        <taxon>Pseudomethylobacillus</taxon>
    </lineage>
</organism>
<dbReference type="RefSeq" id="WP_123236679.1">
    <property type="nucleotide sequence ID" value="NZ_RJVP01000002.1"/>
</dbReference>
<dbReference type="InterPro" id="IPR014710">
    <property type="entry name" value="RmlC-like_jellyroll"/>
</dbReference>
<keyword evidence="3" id="KW-1185">Reference proteome</keyword>
<reference evidence="2 3" key="1">
    <citation type="submission" date="2018-10" db="EMBL/GenBank/DDBJ databases">
        <authorList>
            <person name="Chen W.-M."/>
        </authorList>
    </citation>
    <scope>NUCLEOTIDE SEQUENCE [LARGE SCALE GENOMIC DNA]</scope>
    <source>
        <strain evidence="2 3">H-5</strain>
    </source>
</reference>
<comment type="caution">
    <text evidence="2">The sequence shown here is derived from an EMBL/GenBank/DDBJ whole genome shotgun (WGS) entry which is preliminary data.</text>
</comment>